<evidence type="ECO:0000259" key="2">
    <source>
        <dbReference type="Pfam" id="PF13358"/>
    </source>
</evidence>
<dbReference type="EMBL" id="JACXIZ010000038">
    <property type="protein sequence ID" value="MBD2847456.1"/>
    <property type="molecule type" value="Genomic_DNA"/>
</dbReference>
<protein>
    <submittedName>
        <fullName evidence="3">Transposase</fullName>
    </submittedName>
</protein>
<proteinExistence type="predicted"/>
<name>A0A927GTL5_9BACL</name>
<keyword evidence="1" id="KW-1133">Transmembrane helix</keyword>
<comment type="caution">
    <text evidence="3">The sequence shown here is derived from an EMBL/GenBank/DDBJ whole genome shotgun (WGS) entry which is preliminary data.</text>
</comment>
<sequence>MFIQSIEFTVADGLNTHQSESLVRLVADYCRLDKFLGQKGKSGVLATQPSRAAFLADPAHRIRIGYTPRHCSWLNQIEIWFSICATVMWIIFCMLLGWES</sequence>
<keyword evidence="1" id="KW-0472">Membrane</keyword>
<dbReference type="RefSeq" id="WP_190920585.1">
    <property type="nucleotide sequence ID" value="NZ_JACXIZ010000038.1"/>
</dbReference>
<dbReference type="Proteomes" id="UP000621560">
    <property type="component" value="Unassembled WGS sequence"/>
</dbReference>
<reference evidence="3" key="1">
    <citation type="submission" date="2020-09" db="EMBL/GenBank/DDBJ databases">
        <title>A novel bacterium of genus Paenibacillus, isolated from South China Sea.</title>
        <authorList>
            <person name="Huang H."/>
            <person name="Mo K."/>
            <person name="Hu Y."/>
        </authorList>
    </citation>
    <scope>NUCLEOTIDE SEQUENCE</scope>
    <source>
        <strain evidence="3">IB182496</strain>
    </source>
</reference>
<dbReference type="AlphaFoldDB" id="A0A927GTL5"/>
<evidence type="ECO:0000256" key="1">
    <source>
        <dbReference type="SAM" id="Phobius"/>
    </source>
</evidence>
<evidence type="ECO:0000313" key="3">
    <source>
        <dbReference type="EMBL" id="MBD2847456.1"/>
    </source>
</evidence>
<feature type="domain" description="Tc1-like transposase DDE" evidence="2">
    <location>
        <begin position="10"/>
        <end position="85"/>
    </location>
</feature>
<feature type="transmembrane region" description="Helical" evidence="1">
    <location>
        <begin position="79"/>
        <end position="98"/>
    </location>
</feature>
<keyword evidence="1" id="KW-0812">Transmembrane</keyword>
<evidence type="ECO:0000313" key="4">
    <source>
        <dbReference type="Proteomes" id="UP000621560"/>
    </source>
</evidence>
<gene>
    <name evidence="3" type="ORF">IDH44_19820</name>
</gene>
<organism evidence="3 4">
    <name type="scientific">Paenibacillus sabuli</name>
    <dbReference type="NCBI Taxonomy" id="2772509"/>
    <lineage>
        <taxon>Bacteria</taxon>
        <taxon>Bacillati</taxon>
        <taxon>Bacillota</taxon>
        <taxon>Bacilli</taxon>
        <taxon>Bacillales</taxon>
        <taxon>Paenibacillaceae</taxon>
        <taxon>Paenibacillus</taxon>
    </lineage>
</organism>
<dbReference type="Pfam" id="PF13358">
    <property type="entry name" value="DDE_3"/>
    <property type="match status" value="1"/>
</dbReference>
<keyword evidence="4" id="KW-1185">Reference proteome</keyword>
<accession>A0A927GTL5</accession>
<dbReference type="InterPro" id="IPR038717">
    <property type="entry name" value="Tc1-like_DDE_dom"/>
</dbReference>